<keyword evidence="1" id="KW-0812">Transmembrane</keyword>
<dbReference type="RefSeq" id="WP_214176080.1">
    <property type="nucleotide sequence ID" value="NZ_JAHCVK010000007.1"/>
</dbReference>
<organism evidence="2 3">
    <name type="scientific">Geomobilimonas luticola</name>
    <dbReference type="NCBI Taxonomy" id="1114878"/>
    <lineage>
        <taxon>Bacteria</taxon>
        <taxon>Pseudomonadati</taxon>
        <taxon>Thermodesulfobacteriota</taxon>
        <taxon>Desulfuromonadia</taxon>
        <taxon>Geobacterales</taxon>
        <taxon>Geobacteraceae</taxon>
        <taxon>Geomobilimonas</taxon>
    </lineage>
</organism>
<dbReference type="EMBL" id="JAHCVK010000007">
    <property type="protein sequence ID" value="MBT0654069.1"/>
    <property type="molecule type" value="Genomic_DNA"/>
</dbReference>
<feature type="transmembrane region" description="Helical" evidence="1">
    <location>
        <begin position="84"/>
        <end position="101"/>
    </location>
</feature>
<comment type="caution">
    <text evidence="2">The sequence shown here is derived from an EMBL/GenBank/DDBJ whole genome shotgun (WGS) entry which is preliminary data.</text>
</comment>
<feature type="transmembrane region" description="Helical" evidence="1">
    <location>
        <begin position="52"/>
        <end position="72"/>
    </location>
</feature>
<evidence type="ECO:0000313" key="2">
    <source>
        <dbReference type="EMBL" id="MBT0654069.1"/>
    </source>
</evidence>
<gene>
    <name evidence="2" type="ORF">KI810_13465</name>
</gene>
<protein>
    <submittedName>
        <fullName evidence="2">VanZ family protein</fullName>
    </submittedName>
</protein>
<dbReference type="PANTHER" id="PTHR28008">
    <property type="entry name" value="DOMAIN PROTEIN, PUTATIVE (AFU_ORTHOLOGUE AFUA_3G10980)-RELATED"/>
    <property type="match status" value="1"/>
</dbReference>
<keyword evidence="3" id="KW-1185">Reference proteome</keyword>
<proteinExistence type="predicted"/>
<sequence>MTILVLSLIPSPPQISNRLLSWDKLQHASAYTVFTLFGYLAFSGIADHKRRISVSMGVAIGFGALVELFQGVCTVSRQADYRDVVANAIGALTAWCAITLLKRHKQG</sequence>
<reference evidence="2 3" key="1">
    <citation type="submission" date="2021-05" db="EMBL/GenBank/DDBJ databases">
        <title>The draft genome of Geobacter luticola JCM 17780.</title>
        <authorList>
            <person name="Xu Z."/>
            <person name="Masuda Y."/>
            <person name="Itoh H."/>
            <person name="Senoo K."/>
        </authorList>
    </citation>
    <scope>NUCLEOTIDE SEQUENCE [LARGE SCALE GENOMIC DNA]</scope>
    <source>
        <strain evidence="2 3">JCM 17780</strain>
    </source>
</reference>
<accession>A0ABS5SFC9</accession>
<dbReference type="NCBIfam" id="NF037970">
    <property type="entry name" value="vanZ_1"/>
    <property type="match status" value="1"/>
</dbReference>
<name>A0ABS5SFC9_9BACT</name>
<keyword evidence="1" id="KW-1133">Transmembrane helix</keyword>
<dbReference type="Proteomes" id="UP000756860">
    <property type="component" value="Unassembled WGS sequence"/>
</dbReference>
<evidence type="ECO:0000313" key="3">
    <source>
        <dbReference type="Proteomes" id="UP000756860"/>
    </source>
</evidence>
<evidence type="ECO:0000256" key="1">
    <source>
        <dbReference type="SAM" id="Phobius"/>
    </source>
</evidence>
<dbReference type="PANTHER" id="PTHR28008:SF1">
    <property type="entry name" value="DOMAIN PROTEIN, PUTATIVE (AFU_ORTHOLOGUE AFUA_3G10980)-RELATED"/>
    <property type="match status" value="1"/>
</dbReference>
<keyword evidence="1" id="KW-0472">Membrane</keyword>
<feature type="transmembrane region" description="Helical" evidence="1">
    <location>
        <begin position="28"/>
        <end position="45"/>
    </location>
</feature>